<evidence type="ECO:0000256" key="1">
    <source>
        <dbReference type="ARBA" id="ARBA00007637"/>
    </source>
</evidence>
<name>A0ABV0K3C1_9CYAN</name>
<sequence>MRVLVTGSRGLVGSQVVSDLTSLDYEVVEYDLAQGQDILDPDSLFHSAKECDAIIHAAALLGLPEQSDTDIMAVNLQGTWNVLSVAKKLSIPRVVFLSSVDALGVFKGERSPDYLPLDDSHPCYAATPYAISKYLAEVMCRQFSASTDVSVVCFRPPGVWTEETYSWIQLERAKHAQFEWHPFWSTAHLLMFAIYRRPAFAH</sequence>
<keyword evidence="2" id="KW-0560">Oxidoreductase</keyword>
<reference evidence="5 6" key="1">
    <citation type="submission" date="2022-04" db="EMBL/GenBank/DDBJ databases">
        <title>Positive selection, recombination, and allopatry shape intraspecific diversity of widespread and dominant cyanobacteria.</title>
        <authorList>
            <person name="Wei J."/>
            <person name="Shu W."/>
            <person name="Hu C."/>
        </authorList>
    </citation>
    <scope>NUCLEOTIDE SEQUENCE [LARGE SCALE GENOMIC DNA]</scope>
    <source>
        <strain evidence="5 6">DQ-A4</strain>
    </source>
</reference>
<gene>
    <name evidence="5" type="ORF">NC992_09095</name>
</gene>
<evidence type="ECO:0000259" key="4">
    <source>
        <dbReference type="Pfam" id="PF01370"/>
    </source>
</evidence>
<dbReference type="CDD" id="cd08946">
    <property type="entry name" value="SDR_e"/>
    <property type="match status" value="1"/>
</dbReference>
<dbReference type="Proteomes" id="UP001482513">
    <property type="component" value="Unassembled WGS sequence"/>
</dbReference>
<dbReference type="Pfam" id="PF01370">
    <property type="entry name" value="Epimerase"/>
    <property type="match status" value="1"/>
</dbReference>
<accession>A0ABV0K3C1</accession>
<evidence type="ECO:0000256" key="2">
    <source>
        <dbReference type="ARBA" id="ARBA00023002"/>
    </source>
</evidence>
<dbReference type="SUPFAM" id="SSF51735">
    <property type="entry name" value="NAD(P)-binding Rossmann-fold domains"/>
    <property type="match status" value="1"/>
</dbReference>
<dbReference type="Gene3D" id="3.40.50.720">
    <property type="entry name" value="NAD(P)-binding Rossmann-like Domain"/>
    <property type="match status" value="1"/>
</dbReference>
<feature type="domain" description="NAD-dependent epimerase/dehydratase" evidence="4">
    <location>
        <begin position="3"/>
        <end position="159"/>
    </location>
</feature>
<dbReference type="PANTHER" id="PTHR43103:SF5">
    <property type="entry name" value="4-EPIMERASE, PUTATIVE (AFU_ORTHOLOGUE AFUA_7G00360)-RELATED"/>
    <property type="match status" value="1"/>
</dbReference>
<evidence type="ECO:0000256" key="3">
    <source>
        <dbReference type="ARBA" id="ARBA00023027"/>
    </source>
</evidence>
<dbReference type="RefSeq" id="WP_190701079.1">
    <property type="nucleotide sequence ID" value="NZ_JAMPKX010000003.1"/>
</dbReference>
<comment type="caution">
    <text evidence="5">The sequence shown here is derived from an EMBL/GenBank/DDBJ whole genome shotgun (WGS) entry which is preliminary data.</text>
</comment>
<comment type="similarity">
    <text evidence="1">Belongs to the NAD(P)-dependent epimerase/dehydratase family.</text>
</comment>
<dbReference type="InterPro" id="IPR001509">
    <property type="entry name" value="Epimerase_deHydtase"/>
</dbReference>
<dbReference type="InterPro" id="IPR036291">
    <property type="entry name" value="NAD(P)-bd_dom_sf"/>
</dbReference>
<keyword evidence="3" id="KW-0520">NAD</keyword>
<organism evidence="5 6">
    <name type="scientific">Leptolyngbya subtilissima DQ-A4</name>
    <dbReference type="NCBI Taxonomy" id="2933933"/>
    <lineage>
        <taxon>Bacteria</taxon>
        <taxon>Bacillati</taxon>
        <taxon>Cyanobacteriota</taxon>
        <taxon>Cyanophyceae</taxon>
        <taxon>Leptolyngbyales</taxon>
        <taxon>Leptolyngbyaceae</taxon>
        <taxon>Leptolyngbya group</taxon>
        <taxon>Leptolyngbya</taxon>
    </lineage>
</organism>
<keyword evidence="6" id="KW-1185">Reference proteome</keyword>
<evidence type="ECO:0000313" key="6">
    <source>
        <dbReference type="Proteomes" id="UP001482513"/>
    </source>
</evidence>
<dbReference type="PANTHER" id="PTHR43103">
    <property type="entry name" value="NUCLEOSIDE-DIPHOSPHATE-SUGAR EPIMERASE"/>
    <property type="match status" value="1"/>
</dbReference>
<dbReference type="EMBL" id="JAMPKX010000003">
    <property type="protein sequence ID" value="MEP0947026.1"/>
    <property type="molecule type" value="Genomic_DNA"/>
</dbReference>
<proteinExistence type="inferred from homology"/>
<protein>
    <submittedName>
        <fullName evidence="5">NAD(P)-dependent oxidoreductase</fullName>
    </submittedName>
</protein>
<evidence type="ECO:0000313" key="5">
    <source>
        <dbReference type="EMBL" id="MEP0947026.1"/>
    </source>
</evidence>